<dbReference type="GO" id="GO:0046872">
    <property type="term" value="F:metal ion binding"/>
    <property type="evidence" value="ECO:0007669"/>
    <property type="project" value="InterPro"/>
</dbReference>
<dbReference type="GO" id="GO:0006829">
    <property type="term" value="P:zinc ion transport"/>
    <property type="evidence" value="ECO:0007669"/>
    <property type="project" value="UniProtKB-KW"/>
</dbReference>
<keyword evidence="5" id="KW-0862">Zinc</keyword>
<comment type="similarity">
    <text evidence="1 6">Belongs to the bacterial solute-binding protein 9 family.</text>
</comment>
<sequence length="310" mass="33646">MTVATKHRALWRRCIALLVLIPAIALAAPALASAKKLRVGITLHPYYSFVANIVGDRAEVIALIPAEANPHNYQPQPDDITRAMNIDVLVVNGIGHDEWASQIIKAAGRTENLPIIQANATVALIPIGGDQEGVKVVNPHTFVSTTAAIQQVFEIARRLGELDPDNATAYRKNALAYAGRIRALRAGFMTRFAALDLSSFRCATTHAGYDYMMQEFGLFVSAVIEPRHGVAPTARQLANTIGAIKKANVKVLFAEKNFSLDLAKPIEAATGVKVFALSHITGDTYSADEFEVAMRENLETLAQAVKYTQQ</sequence>
<dbReference type="Gene3D" id="3.40.50.1980">
    <property type="entry name" value="Nitrogenase molybdenum iron protein domain"/>
    <property type="match status" value="2"/>
</dbReference>
<dbReference type="KEGG" id="poi:BOP93_13015"/>
<dbReference type="InterPro" id="IPR050492">
    <property type="entry name" value="Bact_metal-bind_prot9"/>
</dbReference>
<feature type="chain" id="PRO_5014610363" description="High-affinity zinc uptake system protein ZnuA" evidence="7">
    <location>
        <begin position="28"/>
        <end position="310"/>
    </location>
</feature>
<gene>
    <name evidence="8" type="ORF">BOP93_13015</name>
</gene>
<dbReference type="AlphaFoldDB" id="A0A2L0RWJ2"/>
<organism evidence="8 9">
    <name type="scientific">Pseudomonas orientalis</name>
    <dbReference type="NCBI Taxonomy" id="76758"/>
    <lineage>
        <taxon>Bacteria</taxon>
        <taxon>Pseudomonadati</taxon>
        <taxon>Pseudomonadota</taxon>
        <taxon>Gammaproteobacteria</taxon>
        <taxon>Pseudomonadales</taxon>
        <taxon>Pseudomonadaceae</taxon>
        <taxon>Pseudomonas</taxon>
    </lineage>
</organism>
<accession>A0A2L0RWJ2</accession>
<keyword evidence="3 6" id="KW-0813">Transport</keyword>
<dbReference type="InterPro" id="IPR006129">
    <property type="entry name" value="AdhesinB"/>
</dbReference>
<dbReference type="GO" id="GO:0007155">
    <property type="term" value="P:cell adhesion"/>
    <property type="evidence" value="ECO:0007669"/>
    <property type="project" value="InterPro"/>
</dbReference>
<evidence type="ECO:0000256" key="6">
    <source>
        <dbReference type="RuleBase" id="RU003512"/>
    </source>
</evidence>
<feature type="signal peptide" evidence="7">
    <location>
        <begin position="1"/>
        <end position="27"/>
    </location>
</feature>
<evidence type="ECO:0000256" key="2">
    <source>
        <dbReference type="ARBA" id="ARBA00015915"/>
    </source>
</evidence>
<evidence type="ECO:0000256" key="7">
    <source>
        <dbReference type="SAM" id="SignalP"/>
    </source>
</evidence>
<dbReference type="PRINTS" id="PR00691">
    <property type="entry name" value="ADHESINB"/>
</dbReference>
<dbReference type="RefSeq" id="WP_104503017.1">
    <property type="nucleotide sequence ID" value="NZ_CP018049.1"/>
</dbReference>
<protein>
    <recommendedName>
        <fullName evidence="2">High-affinity zinc uptake system protein ZnuA</fullName>
    </recommendedName>
</protein>
<dbReference type="PANTHER" id="PTHR42953">
    <property type="entry name" value="HIGH-AFFINITY ZINC UPTAKE SYSTEM PROTEIN ZNUA-RELATED"/>
    <property type="match status" value="1"/>
</dbReference>
<dbReference type="InterPro" id="IPR006128">
    <property type="entry name" value="Lipoprotein_PsaA-like"/>
</dbReference>
<evidence type="ECO:0000313" key="9">
    <source>
        <dbReference type="Proteomes" id="UP000239888"/>
    </source>
</evidence>
<evidence type="ECO:0000256" key="5">
    <source>
        <dbReference type="ARBA" id="ARBA00022906"/>
    </source>
</evidence>
<dbReference type="EMBL" id="CP018049">
    <property type="protein sequence ID" value="AUZ46473.1"/>
    <property type="molecule type" value="Genomic_DNA"/>
</dbReference>
<dbReference type="Pfam" id="PF01297">
    <property type="entry name" value="ZnuA"/>
    <property type="match status" value="1"/>
</dbReference>
<dbReference type="Proteomes" id="UP000239888">
    <property type="component" value="Chromosome"/>
</dbReference>
<keyword evidence="5" id="KW-0406">Ion transport</keyword>
<evidence type="ECO:0000256" key="1">
    <source>
        <dbReference type="ARBA" id="ARBA00011028"/>
    </source>
</evidence>
<proteinExistence type="inferred from homology"/>
<dbReference type="SUPFAM" id="SSF53807">
    <property type="entry name" value="Helical backbone' metal receptor"/>
    <property type="match status" value="1"/>
</dbReference>
<reference evidence="8 9" key="1">
    <citation type="journal article" date="2018" name="Front. Microbiol.">
        <title>Pseudomonas orientalis F9: A Potent Antagonist against Phytopathogens with Phytotoxic Effect in the Apple Flower.</title>
        <authorList>
            <person name="Zengerer V."/>
            <person name="Schmid M."/>
            <person name="Bieri M."/>
            <person name="Muller D.C."/>
            <person name="Remus-Emsermann M.N.P."/>
            <person name="Ahrens C.H."/>
            <person name="Pelludat C."/>
        </authorList>
    </citation>
    <scope>NUCLEOTIDE SEQUENCE [LARGE SCALE GENOMIC DNA]</scope>
    <source>
        <strain evidence="8 9">F9</strain>
    </source>
</reference>
<evidence type="ECO:0000313" key="8">
    <source>
        <dbReference type="EMBL" id="AUZ46473.1"/>
    </source>
</evidence>
<dbReference type="PRINTS" id="PR00690">
    <property type="entry name" value="ADHESNFAMILY"/>
</dbReference>
<keyword evidence="4 7" id="KW-0732">Signal</keyword>
<evidence type="ECO:0000256" key="4">
    <source>
        <dbReference type="ARBA" id="ARBA00022729"/>
    </source>
</evidence>
<keyword evidence="5" id="KW-0864">Zinc transport</keyword>
<dbReference type="PANTHER" id="PTHR42953:SF3">
    <property type="entry name" value="HIGH-AFFINITY ZINC UPTAKE SYSTEM PROTEIN ZNUA"/>
    <property type="match status" value="1"/>
</dbReference>
<dbReference type="InterPro" id="IPR006127">
    <property type="entry name" value="ZnuA-like"/>
</dbReference>
<name>A0A2L0RWJ2_9PSED</name>
<evidence type="ECO:0000256" key="3">
    <source>
        <dbReference type="ARBA" id="ARBA00022448"/>
    </source>
</evidence>